<protein>
    <submittedName>
        <fullName evidence="2">Uncharacterized protein</fullName>
    </submittedName>
</protein>
<name>A0AAV5JGG1_9ROSI</name>
<reference evidence="2 3" key="1">
    <citation type="journal article" date="2021" name="Commun. Biol.">
        <title>The genome of Shorea leprosula (Dipterocarpaceae) highlights the ecological relevance of drought in aseasonal tropical rainforests.</title>
        <authorList>
            <person name="Ng K.K.S."/>
            <person name="Kobayashi M.J."/>
            <person name="Fawcett J.A."/>
            <person name="Hatakeyama M."/>
            <person name="Paape T."/>
            <person name="Ng C.H."/>
            <person name="Ang C.C."/>
            <person name="Tnah L.H."/>
            <person name="Lee C.T."/>
            <person name="Nishiyama T."/>
            <person name="Sese J."/>
            <person name="O'Brien M.J."/>
            <person name="Copetti D."/>
            <person name="Mohd Noor M.I."/>
            <person name="Ong R.C."/>
            <person name="Putra M."/>
            <person name="Sireger I.Z."/>
            <person name="Indrioko S."/>
            <person name="Kosugi Y."/>
            <person name="Izuno A."/>
            <person name="Isagi Y."/>
            <person name="Lee S.L."/>
            <person name="Shimizu K.K."/>
        </authorList>
    </citation>
    <scope>NUCLEOTIDE SEQUENCE [LARGE SCALE GENOMIC DNA]</scope>
    <source>
        <strain evidence="2">214</strain>
    </source>
</reference>
<organism evidence="2 3">
    <name type="scientific">Rubroshorea leprosula</name>
    <dbReference type="NCBI Taxonomy" id="152421"/>
    <lineage>
        <taxon>Eukaryota</taxon>
        <taxon>Viridiplantae</taxon>
        <taxon>Streptophyta</taxon>
        <taxon>Embryophyta</taxon>
        <taxon>Tracheophyta</taxon>
        <taxon>Spermatophyta</taxon>
        <taxon>Magnoliopsida</taxon>
        <taxon>eudicotyledons</taxon>
        <taxon>Gunneridae</taxon>
        <taxon>Pentapetalae</taxon>
        <taxon>rosids</taxon>
        <taxon>malvids</taxon>
        <taxon>Malvales</taxon>
        <taxon>Dipterocarpaceae</taxon>
        <taxon>Rubroshorea</taxon>
    </lineage>
</organism>
<proteinExistence type="predicted"/>
<feature type="compositionally biased region" description="Basic and acidic residues" evidence="1">
    <location>
        <begin position="109"/>
        <end position="127"/>
    </location>
</feature>
<evidence type="ECO:0000313" key="2">
    <source>
        <dbReference type="EMBL" id="GKV12642.1"/>
    </source>
</evidence>
<dbReference type="EMBL" id="BPVZ01000037">
    <property type="protein sequence ID" value="GKV12642.1"/>
    <property type="molecule type" value="Genomic_DNA"/>
</dbReference>
<accession>A0AAV5JGG1</accession>
<dbReference type="AlphaFoldDB" id="A0AAV5JGG1"/>
<comment type="caution">
    <text evidence="2">The sequence shown here is derived from an EMBL/GenBank/DDBJ whole genome shotgun (WGS) entry which is preliminary data.</text>
</comment>
<evidence type="ECO:0000256" key="1">
    <source>
        <dbReference type="SAM" id="MobiDB-lite"/>
    </source>
</evidence>
<feature type="region of interest" description="Disordered" evidence="1">
    <location>
        <begin position="100"/>
        <end position="137"/>
    </location>
</feature>
<evidence type="ECO:0000313" key="3">
    <source>
        <dbReference type="Proteomes" id="UP001054252"/>
    </source>
</evidence>
<dbReference type="Proteomes" id="UP001054252">
    <property type="component" value="Unassembled WGS sequence"/>
</dbReference>
<sequence length="137" mass="15770">MDLTSMIDELRVLCFFGSIRCGMRDLVERQNMQINPSTPLSVANQPLNSVHAQTNPPTRLWWQISPYVKLDIIEPLSFNVSLISPCSAFDQDCFIGEQTRENQANPSQKIEEIQGHKHQEKIKESKYQGRNHSSQQR</sequence>
<keyword evidence="3" id="KW-1185">Reference proteome</keyword>
<gene>
    <name evidence="2" type="ORF">SLEP1_g23764</name>
</gene>
<feature type="compositionally biased region" description="Polar residues" evidence="1">
    <location>
        <begin position="128"/>
        <end position="137"/>
    </location>
</feature>